<dbReference type="Proteomes" id="UP000036356">
    <property type="component" value="Unassembled WGS sequence"/>
</dbReference>
<dbReference type="AlphaFoldDB" id="A0A0J1IH83"/>
<dbReference type="RefSeq" id="WP_053006531.1">
    <property type="nucleotide sequence ID" value="NZ_LDZY01000018.1"/>
</dbReference>
<organism evidence="1 2">
    <name type="scientific">Desulfosporosinus acididurans</name>
    <dbReference type="NCBI Taxonomy" id="476652"/>
    <lineage>
        <taxon>Bacteria</taxon>
        <taxon>Bacillati</taxon>
        <taxon>Bacillota</taxon>
        <taxon>Clostridia</taxon>
        <taxon>Eubacteriales</taxon>
        <taxon>Desulfitobacteriaceae</taxon>
        <taxon>Desulfosporosinus</taxon>
    </lineage>
</organism>
<dbReference type="STRING" id="476652.DEAC_c40150"/>
<dbReference type="Pfam" id="PF05521">
    <property type="entry name" value="Phage_HCP"/>
    <property type="match status" value="1"/>
</dbReference>
<dbReference type="InterPro" id="IPR008767">
    <property type="entry name" value="Phage_SPP1_head-tail_adaptor"/>
</dbReference>
<sequence>MGVRTPGFNLGSLNKRITLLTWVESTNEAQETILVPSIFTTVWASVSPVRGRDYMEAKKYQAELTYKITIRYLAGVTPDMQIQFKDRTFLIQDIINPFEHNELLEIMAIERIAKNG</sequence>
<name>A0A0J1IH83_9FIRM</name>
<protein>
    <submittedName>
        <fullName evidence="1">Phage head-tail joining protein</fullName>
    </submittedName>
</protein>
<accession>A0A0J1IH83</accession>
<evidence type="ECO:0000313" key="1">
    <source>
        <dbReference type="EMBL" id="KLU64021.1"/>
    </source>
</evidence>
<dbReference type="InterPro" id="IPR038666">
    <property type="entry name" value="SSP1_head-tail_sf"/>
</dbReference>
<keyword evidence="2" id="KW-1185">Reference proteome</keyword>
<dbReference type="Gene3D" id="2.40.10.270">
    <property type="entry name" value="Bacteriophage SPP1 head-tail adaptor protein"/>
    <property type="match status" value="1"/>
</dbReference>
<comment type="caution">
    <text evidence="1">The sequence shown here is derived from an EMBL/GenBank/DDBJ whole genome shotgun (WGS) entry which is preliminary data.</text>
</comment>
<gene>
    <name evidence="1" type="ORF">DEAC_c40150</name>
</gene>
<proteinExistence type="predicted"/>
<dbReference type="EMBL" id="LDZY01000018">
    <property type="protein sequence ID" value="KLU64021.1"/>
    <property type="molecule type" value="Genomic_DNA"/>
</dbReference>
<reference evidence="1 2" key="1">
    <citation type="submission" date="2015-06" db="EMBL/GenBank/DDBJ databases">
        <title>Draft genome of the moderately acidophilic sulfate reducer Candidatus Desulfosporosinus acididurans strain M1.</title>
        <authorList>
            <person name="Poehlein A."/>
            <person name="Petzsch P."/>
            <person name="Johnson B.D."/>
            <person name="Schloemann M."/>
            <person name="Daniel R."/>
            <person name="Muehling M."/>
        </authorList>
    </citation>
    <scope>NUCLEOTIDE SEQUENCE [LARGE SCALE GENOMIC DNA]</scope>
    <source>
        <strain evidence="1 2">M1</strain>
    </source>
</reference>
<dbReference type="PATRIC" id="fig|476652.3.peg.4254"/>
<dbReference type="NCBIfam" id="TIGR01563">
    <property type="entry name" value="gp16_SPP1"/>
    <property type="match status" value="1"/>
</dbReference>
<evidence type="ECO:0000313" key="2">
    <source>
        <dbReference type="Proteomes" id="UP000036356"/>
    </source>
</evidence>